<organism evidence="2 3">
    <name type="scientific">Amycolatopsis sulphurea</name>
    <dbReference type="NCBI Taxonomy" id="76022"/>
    <lineage>
        <taxon>Bacteria</taxon>
        <taxon>Bacillati</taxon>
        <taxon>Actinomycetota</taxon>
        <taxon>Actinomycetes</taxon>
        <taxon>Pseudonocardiales</taxon>
        <taxon>Pseudonocardiaceae</taxon>
        <taxon>Amycolatopsis</taxon>
    </lineage>
</organism>
<dbReference type="Proteomes" id="UP000243542">
    <property type="component" value="Unassembled WGS sequence"/>
</dbReference>
<dbReference type="InterPro" id="IPR035439">
    <property type="entry name" value="UPF0145_dom_sf"/>
</dbReference>
<evidence type="ECO:0000313" key="3">
    <source>
        <dbReference type="Proteomes" id="UP000243542"/>
    </source>
</evidence>
<reference evidence="2 3" key="1">
    <citation type="submission" date="2017-10" db="EMBL/GenBank/DDBJ databases">
        <title>Sequencing the genomes of 1000 actinobacteria strains.</title>
        <authorList>
            <person name="Klenk H.-P."/>
        </authorList>
    </citation>
    <scope>NUCLEOTIDE SEQUENCE [LARGE SCALE GENOMIC DNA]</scope>
    <source>
        <strain evidence="2 3">DSM 46092</strain>
    </source>
</reference>
<name>A0A2A9F7Z4_9PSEU</name>
<accession>A0A2A9F7Z4</accession>
<dbReference type="AlphaFoldDB" id="A0A2A9F7Z4"/>
<dbReference type="InterPro" id="IPR002765">
    <property type="entry name" value="UPF0145_YbjQ-like"/>
</dbReference>
<evidence type="ECO:0000313" key="2">
    <source>
        <dbReference type="EMBL" id="PFG47093.1"/>
    </source>
</evidence>
<dbReference type="Gene3D" id="3.30.110.70">
    <property type="entry name" value="Hypothetical protein apc22750. Chain B"/>
    <property type="match status" value="1"/>
</dbReference>
<comment type="caution">
    <text evidence="2">The sequence shown here is derived from an EMBL/GenBank/DDBJ whole genome shotgun (WGS) entry which is preliminary data.</text>
</comment>
<comment type="similarity">
    <text evidence="1">Belongs to the UPF0145 family.</text>
</comment>
<sequence length="266" mass="27905">MPEWDGRGLPPIAQARVERFAESGLRTSLLSVPGAVGAEAAGFEPTGEVMGCVVQRIGWTSMIATTPGQQISTQAAFLREGYRLALARLRREAAAIRADGVLGIALSITPLDEVMHEFVALGTAVRAQSAQRPGFVFTTELSGPDVGKLVQAGWVPAKVITGFGAHALYDYNMQFQTNTWAGNTEVDAHTELVTAVRSAARAEFAEGVRAAGADGAIVSRMTLDTWRLGEVGVSGVASVFGTAIARFHAGVAAPTSAVTLLPLNRS</sequence>
<proteinExistence type="inferred from homology"/>
<dbReference type="SUPFAM" id="SSF117782">
    <property type="entry name" value="YbjQ-like"/>
    <property type="match status" value="1"/>
</dbReference>
<dbReference type="RefSeq" id="WP_098514773.1">
    <property type="nucleotide sequence ID" value="NZ_JBIAKZ010000015.1"/>
</dbReference>
<dbReference type="Pfam" id="PF01906">
    <property type="entry name" value="YbjQ_1"/>
    <property type="match status" value="1"/>
</dbReference>
<dbReference type="EMBL" id="PDJK01000002">
    <property type="protein sequence ID" value="PFG47093.1"/>
    <property type="molecule type" value="Genomic_DNA"/>
</dbReference>
<keyword evidence="3" id="KW-1185">Reference proteome</keyword>
<protein>
    <submittedName>
        <fullName evidence="2">Uncharacterized protein YbjQ (UPF0145 family)</fullName>
    </submittedName>
</protein>
<gene>
    <name evidence="2" type="ORF">ATK36_2112</name>
</gene>
<evidence type="ECO:0000256" key="1">
    <source>
        <dbReference type="ARBA" id="ARBA00010751"/>
    </source>
</evidence>